<organism evidence="1 2">
    <name type="scientific">Nostoc cycadae WK-1</name>
    <dbReference type="NCBI Taxonomy" id="1861711"/>
    <lineage>
        <taxon>Bacteria</taxon>
        <taxon>Bacillati</taxon>
        <taxon>Cyanobacteriota</taxon>
        <taxon>Cyanophyceae</taxon>
        <taxon>Nostocales</taxon>
        <taxon>Nostocaceae</taxon>
        <taxon>Nostoc</taxon>
    </lineage>
</organism>
<gene>
    <name evidence="1" type="ORF">NCWK1_1487</name>
</gene>
<dbReference type="GO" id="GO:0008168">
    <property type="term" value="F:methyltransferase activity"/>
    <property type="evidence" value="ECO:0007669"/>
    <property type="project" value="UniProtKB-KW"/>
</dbReference>
<dbReference type="Proteomes" id="UP000236527">
    <property type="component" value="Unassembled WGS sequence"/>
</dbReference>
<comment type="caution">
    <text evidence="1">The sequence shown here is derived from an EMBL/GenBank/DDBJ whole genome shotgun (WGS) entry which is preliminary data.</text>
</comment>
<name>A0A2H6LEX3_9NOSO</name>
<reference evidence="2" key="1">
    <citation type="journal article" date="2018" name="Genome Announc.">
        <title>Draft Genome Sequence of the Nitrogen-Fixing and Hormogonia-Inducing Cyanobacterium Nostoc cycadae Strain WK-1, Isolated from the Coralloid Roots of Cycas revoluta.</title>
        <authorList>
            <person name="Kanesaki Y."/>
            <person name="Hirose M."/>
            <person name="Hirose Y."/>
            <person name="Fujisawa T."/>
            <person name="Nakamura Y."/>
            <person name="Watanabe S."/>
            <person name="Matsunaga S."/>
            <person name="Uchida H."/>
            <person name="Murakami A."/>
        </authorList>
    </citation>
    <scope>NUCLEOTIDE SEQUENCE [LARGE SCALE GENOMIC DNA]</scope>
    <source>
        <strain evidence="2">WK-1</strain>
    </source>
</reference>
<dbReference type="EMBL" id="BDGE01000023">
    <property type="protein sequence ID" value="GBE91760.1"/>
    <property type="molecule type" value="Genomic_DNA"/>
</dbReference>
<keyword evidence="1" id="KW-0489">Methyltransferase</keyword>
<dbReference type="AlphaFoldDB" id="A0A2H6LEX3"/>
<keyword evidence="1" id="KW-0808">Transferase</keyword>
<protein>
    <submittedName>
        <fullName evidence="1">Methyltransferase</fullName>
    </submittedName>
</protein>
<dbReference type="GO" id="GO:0032259">
    <property type="term" value="P:methylation"/>
    <property type="evidence" value="ECO:0007669"/>
    <property type="project" value="UniProtKB-KW"/>
</dbReference>
<sequence>MPMIEPTLIVDPGFVHHRKIEAIVGKVGTEIINQEVGSIPRQTPDWKKEVAIDHIYSRITLDFCRVNEIKTLQEFLLDECGQLFCSIVDILPCAEIYDSNRPILKCKNIEGVNLKTEFHISSNKIRSETLKSGLNQGGEFAIIAQHYKKEGNTLIFHPLLIGYPYLADSKTGSLLWKKYTGFYQLHLEDFKEFEAVKEYPLPDSFEKMRYIKESVFKRCLGMILKESTPKDWGGESSDFFTSHLHLFERRLSAAFLLKGPAKYSPMTLSHLGKNSDQIVRLSKEPADVLIVQHCHDILPPVIETLKVFATQPSQARHYCVMDGRESLRMLKVFNLLDWAIKESCSSD</sequence>
<keyword evidence="2" id="KW-1185">Reference proteome</keyword>
<proteinExistence type="predicted"/>
<accession>A0A2H6LEX3</accession>
<evidence type="ECO:0000313" key="1">
    <source>
        <dbReference type="EMBL" id="GBE91760.1"/>
    </source>
</evidence>
<evidence type="ECO:0000313" key="2">
    <source>
        <dbReference type="Proteomes" id="UP000236527"/>
    </source>
</evidence>